<keyword evidence="14" id="KW-0234">DNA repair</keyword>
<evidence type="ECO:0000256" key="6">
    <source>
        <dbReference type="ARBA" id="ARBA00022722"/>
    </source>
</evidence>
<evidence type="ECO:0000259" key="18">
    <source>
        <dbReference type="SMART" id="SM00484"/>
    </source>
</evidence>
<feature type="repeat" description="TPR" evidence="16">
    <location>
        <begin position="96"/>
        <end position="129"/>
    </location>
</feature>
<evidence type="ECO:0000256" key="9">
    <source>
        <dbReference type="ARBA" id="ARBA00022801"/>
    </source>
</evidence>
<evidence type="ECO:0000313" key="21">
    <source>
        <dbReference type="Proteomes" id="UP000242875"/>
    </source>
</evidence>
<comment type="cofactor">
    <cofactor evidence="1">
        <name>Mg(2+)</name>
        <dbReference type="ChEBI" id="CHEBI:18420"/>
    </cofactor>
</comment>
<dbReference type="InterPro" id="IPR002685">
    <property type="entry name" value="Glyco_trans_15"/>
</dbReference>
<keyword evidence="16" id="KW-0802">TPR repeat</keyword>
<dbReference type="PANTHER" id="PTHR31121">
    <property type="entry name" value="ALPHA-1,2 MANNOSYLTRANSFERASE KTR1"/>
    <property type="match status" value="1"/>
</dbReference>
<feature type="domain" description="XPG N-terminal" evidence="19">
    <location>
        <begin position="1"/>
        <end position="99"/>
    </location>
</feature>
<name>A0A261XYI9_9FUNG</name>
<keyword evidence="5" id="KW-0808">Transferase</keyword>
<dbReference type="InterPro" id="IPR029044">
    <property type="entry name" value="Nucleotide-diphossugar_trans"/>
</dbReference>
<feature type="region of interest" description="Disordered" evidence="17">
    <location>
        <begin position="423"/>
        <end position="442"/>
    </location>
</feature>
<dbReference type="GO" id="GO:0006487">
    <property type="term" value="P:protein N-linked glycosylation"/>
    <property type="evidence" value="ECO:0007669"/>
    <property type="project" value="TreeGrafter"/>
</dbReference>
<gene>
    <name evidence="20" type="ORF">BZG36_03184</name>
</gene>
<evidence type="ECO:0000256" key="4">
    <source>
        <dbReference type="ARBA" id="ARBA00010563"/>
    </source>
</evidence>
<dbReference type="InterPro" id="IPR006084">
    <property type="entry name" value="XPG/Rad2"/>
</dbReference>
<dbReference type="SMART" id="SM00484">
    <property type="entry name" value="XPGI"/>
    <property type="match status" value="1"/>
</dbReference>
<dbReference type="InterPro" id="IPR008918">
    <property type="entry name" value="HhH2"/>
</dbReference>
<keyword evidence="6" id="KW-0540">Nuclease</keyword>
<evidence type="ECO:0000256" key="7">
    <source>
        <dbReference type="ARBA" id="ARBA00022723"/>
    </source>
</evidence>
<evidence type="ECO:0000256" key="13">
    <source>
        <dbReference type="ARBA" id="ARBA00023125"/>
    </source>
</evidence>
<dbReference type="FunFam" id="1.10.150.20:FF:000011">
    <property type="entry name" value="exonuclease 1"/>
    <property type="match status" value="1"/>
</dbReference>
<keyword evidence="13" id="KW-0238">DNA-binding</keyword>
<dbReference type="Gene3D" id="1.10.150.20">
    <property type="entry name" value="5' to 3' exonuclease, C-terminal subdomain"/>
    <property type="match status" value="1"/>
</dbReference>
<dbReference type="GO" id="GO:0005634">
    <property type="term" value="C:nucleus"/>
    <property type="evidence" value="ECO:0007669"/>
    <property type="project" value="UniProtKB-SubCell"/>
</dbReference>
<feature type="compositionally biased region" description="Polar residues" evidence="17">
    <location>
        <begin position="427"/>
        <end position="442"/>
    </location>
</feature>
<dbReference type="InterPro" id="IPR019734">
    <property type="entry name" value="TPR_rpt"/>
</dbReference>
<dbReference type="Pfam" id="PF00867">
    <property type="entry name" value="XPG_I"/>
    <property type="match status" value="1"/>
</dbReference>
<organism evidence="20 21">
    <name type="scientific">Bifiguratus adelaidae</name>
    <dbReference type="NCBI Taxonomy" id="1938954"/>
    <lineage>
        <taxon>Eukaryota</taxon>
        <taxon>Fungi</taxon>
        <taxon>Fungi incertae sedis</taxon>
        <taxon>Mucoromycota</taxon>
        <taxon>Mucoromycotina</taxon>
        <taxon>Endogonomycetes</taxon>
        <taxon>Endogonales</taxon>
        <taxon>Endogonales incertae sedis</taxon>
        <taxon>Bifiguratus</taxon>
    </lineage>
</organism>
<dbReference type="GO" id="GO:0003677">
    <property type="term" value="F:DNA binding"/>
    <property type="evidence" value="ECO:0007669"/>
    <property type="project" value="UniProtKB-KW"/>
</dbReference>
<evidence type="ECO:0000256" key="14">
    <source>
        <dbReference type="ARBA" id="ARBA00023204"/>
    </source>
</evidence>
<dbReference type="PROSITE" id="PS50005">
    <property type="entry name" value="TPR"/>
    <property type="match status" value="1"/>
</dbReference>
<comment type="similarity">
    <text evidence="4">Belongs to the XPG/RAD2 endonuclease family. EXO1 subfamily.</text>
</comment>
<dbReference type="PANTHER" id="PTHR31121:SF2">
    <property type="entry name" value="MANNOSYLTRANSFERASE KTR5-RELATED"/>
    <property type="match status" value="1"/>
</dbReference>
<dbReference type="Pfam" id="PF00752">
    <property type="entry name" value="XPG_N"/>
    <property type="match status" value="1"/>
</dbReference>
<keyword evidence="9" id="KW-0378">Hydrolase</keyword>
<dbReference type="SUPFAM" id="SSF88723">
    <property type="entry name" value="PIN domain-like"/>
    <property type="match status" value="1"/>
</dbReference>
<dbReference type="SUPFAM" id="SSF47807">
    <property type="entry name" value="5' to 3' exonuclease, C-terminal subdomain"/>
    <property type="match status" value="1"/>
</dbReference>
<dbReference type="CDD" id="cd09908">
    <property type="entry name" value="H3TH_EXO1"/>
    <property type="match status" value="1"/>
</dbReference>
<dbReference type="GO" id="GO:0035312">
    <property type="term" value="F:5'-3' DNA exonuclease activity"/>
    <property type="evidence" value="ECO:0007669"/>
    <property type="project" value="InterPro"/>
</dbReference>
<dbReference type="InterPro" id="IPR006086">
    <property type="entry name" value="XPG-I_dom"/>
</dbReference>
<keyword evidence="11" id="KW-0460">Magnesium</keyword>
<dbReference type="InterPro" id="IPR029060">
    <property type="entry name" value="PIN-like_dom_sf"/>
</dbReference>
<dbReference type="Gene3D" id="3.90.550.10">
    <property type="entry name" value="Spore Coat Polysaccharide Biosynthesis Protein SpsA, Chain A"/>
    <property type="match status" value="1"/>
</dbReference>
<evidence type="ECO:0000256" key="2">
    <source>
        <dbReference type="ARBA" id="ARBA00004123"/>
    </source>
</evidence>
<evidence type="ECO:0000256" key="15">
    <source>
        <dbReference type="ARBA" id="ARBA00023242"/>
    </source>
</evidence>
<comment type="similarity">
    <text evidence="3">Belongs to the glycosyltransferase 15 family.</text>
</comment>
<feature type="compositionally biased region" description="Polar residues" evidence="17">
    <location>
        <begin position="390"/>
        <end position="408"/>
    </location>
</feature>
<reference evidence="20 21" key="1">
    <citation type="journal article" date="2017" name="Mycologia">
        <title>Bifiguratus adelaidae, gen. et sp. nov., a new member of Mucoromycotina in endophytic and soil-dwelling habitats.</title>
        <authorList>
            <person name="Torres-Cruz T.J."/>
            <person name="Billingsley Tobias T.L."/>
            <person name="Almatruk M."/>
            <person name="Hesse C."/>
            <person name="Kuske C.R."/>
            <person name="Desiro A."/>
            <person name="Benucci G.M."/>
            <person name="Bonito G."/>
            <person name="Stajich J.E."/>
            <person name="Dunlap C."/>
            <person name="Arnold A.E."/>
            <person name="Porras-Alfaro A."/>
        </authorList>
    </citation>
    <scope>NUCLEOTIDE SEQUENCE [LARGE SCALE GENOMIC DNA]</scope>
    <source>
        <strain evidence="20 21">AZ0501</strain>
    </source>
</reference>
<sequence length="954" mass="110438">MGITGLLPLLKSIHNHTHIREYTGQTIGVDGYVWLHRGALSCATELCLGEPTDKFVQYFMNKIKMLMYHDIAPIVVFDGDYLPSKGTTEGVRKKHREENREKGMALLKEGRKKEAQEYFSKAVDVTPQMAYKVILALKKENIQYVVAPYEADAQLTYLQRTNKITAIITEDSDLLAFGCSVVLLKLDQAGHCVEIKKERFADVKEVNLLGWGDAQMRQMCILSGCDYVASVPGLGLKKAHRLLRRFNTAEKAIKFLRLEGQHKVPRDYEQDFQRAELTFLFQRVYDMDTKFLVTVTPLPPDIDITDMDFLGPLIKDDIAHSIAIGDVDPISKKRFVELIFDEDADKENRPPIRPQRMPHVGAFTQQKSQPLRRPQRTIASYFAKSATKPLDTQKNNEQDTESQPNESPQVDADETDTTHLVKKEMSFSDSQETITSSQASTRESFAELVLDRQMSTESRKRSSDSSQEDEERYIRPKPTSARKPLATCDPQNTTIILDKSSFFAKDKTSKPTQPALTGDKENDAKDARTEDEARTEEDEVPEKKEHTRRIALGWRQRFSLNSSSTLLLTKGTPRYQLEKKPTLCAPRSTGYDVRVCLPQRALQTKPPSRKAKAAFVVLVRNSEQESMTSAIRNLEERFNRNFHYPYVFLNDEPFTPEFKEAMHRVSDAEMEFGLIPEEHWSYPAHVNQTYAAECRERMEKDGIYYGGSETYRHMCRFNSGFFFRHPLLDKYDWYWRVEPGVKYYCDITYDPFIFMEKHNKLYGFVITLTEIPQTIPSLWQTTLEYARLRRLNLEPRNPKETSTATIGPHSGLPEPTNPLFPYFRQPNGDYNLCHFWSNFEIASLNLWRSPQYMDYFNYLDKTGNFFYERWGDAPVHSLAAGLFLSTEQIHYFEDIGYQHDWYRHCPSKESKLGCNCDCPTTDTKSSLNHDLAPDTCLPRWRDWIKKQQKKSWTW</sequence>
<keyword evidence="21" id="KW-1185">Reference proteome</keyword>
<dbReference type="PRINTS" id="PR00853">
    <property type="entry name" value="XPGRADSUPER"/>
</dbReference>
<dbReference type="SMART" id="SM00485">
    <property type="entry name" value="XPGN"/>
    <property type="match status" value="1"/>
</dbReference>
<evidence type="ECO:0000256" key="10">
    <source>
        <dbReference type="ARBA" id="ARBA00022839"/>
    </source>
</evidence>
<evidence type="ECO:0000256" key="12">
    <source>
        <dbReference type="ARBA" id="ARBA00022881"/>
    </source>
</evidence>
<dbReference type="FunFam" id="3.90.550.10:FF:000051">
    <property type="entry name" value="Alpha-1,2-mannosyltransferase (Ktr4)"/>
    <property type="match status" value="1"/>
</dbReference>
<keyword evidence="7" id="KW-0479">Metal-binding</keyword>
<dbReference type="SUPFAM" id="SSF53448">
    <property type="entry name" value="Nucleotide-diphospho-sugar transferases"/>
    <property type="match status" value="1"/>
</dbReference>
<dbReference type="SMART" id="SM00279">
    <property type="entry name" value="HhH2"/>
    <property type="match status" value="1"/>
</dbReference>
<dbReference type="GO" id="GO:0006281">
    <property type="term" value="P:DNA repair"/>
    <property type="evidence" value="ECO:0007669"/>
    <property type="project" value="UniProtKB-KW"/>
</dbReference>
<feature type="region of interest" description="Disordered" evidence="17">
    <location>
        <begin position="450"/>
        <end position="491"/>
    </location>
</feature>
<protein>
    <submittedName>
        <fullName evidence="20">Uncharacterized protein</fullName>
    </submittedName>
</protein>
<feature type="region of interest" description="Disordered" evidence="17">
    <location>
        <begin position="505"/>
        <end position="548"/>
    </location>
</feature>
<dbReference type="InterPro" id="IPR006085">
    <property type="entry name" value="XPG_DNA_repair_N"/>
</dbReference>
<dbReference type="GO" id="GO:0046872">
    <property type="term" value="F:metal ion binding"/>
    <property type="evidence" value="ECO:0007669"/>
    <property type="project" value="UniProtKB-KW"/>
</dbReference>
<dbReference type="Gene3D" id="3.40.50.1010">
    <property type="entry name" value="5'-nuclease"/>
    <property type="match status" value="1"/>
</dbReference>
<dbReference type="InterPro" id="IPR037315">
    <property type="entry name" value="EXO1_H3TH"/>
</dbReference>
<evidence type="ECO:0000259" key="19">
    <source>
        <dbReference type="SMART" id="SM00485"/>
    </source>
</evidence>
<dbReference type="EMBL" id="MVBO01000085">
    <property type="protein sequence ID" value="OZJ03433.1"/>
    <property type="molecule type" value="Genomic_DNA"/>
</dbReference>
<evidence type="ECO:0000313" key="20">
    <source>
        <dbReference type="EMBL" id="OZJ03433.1"/>
    </source>
</evidence>
<dbReference type="InterPro" id="IPR044752">
    <property type="entry name" value="PIN-like_EXO1"/>
</dbReference>
<feature type="compositionally biased region" description="Basic and acidic residues" evidence="17">
    <location>
        <begin position="518"/>
        <end position="532"/>
    </location>
</feature>
<dbReference type="CDD" id="cd09857">
    <property type="entry name" value="PIN_EXO1"/>
    <property type="match status" value="1"/>
</dbReference>
<dbReference type="Pfam" id="PF01793">
    <property type="entry name" value="Glyco_transf_15"/>
    <property type="match status" value="1"/>
</dbReference>
<evidence type="ECO:0000256" key="11">
    <source>
        <dbReference type="ARBA" id="ARBA00022842"/>
    </source>
</evidence>
<dbReference type="Proteomes" id="UP000242875">
    <property type="component" value="Unassembled WGS sequence"/>
</dbReference>
<keyword evidence="12" id="KW-0267">Excision nuclease</keyword>
<keyword evidence="8" id="KW-0227">DNA damage</keyword>
<dbReference type="AlphaFoldDB" id="A0A261XYI9"/>
<dbReference type="OrthoDB" id="439943at2759"/>
<evidence type="ECO:0000256" key="17">
    <source>
        <dbReference type="SAM" id="MobiDB-lite"/>
    </source>
</evidence>
<feature type="region of interest" description="Disordered" evidence="17">
    <location>
        <begin position="346"/>
        <end position="415"/>
    </location>
</feature>
<evidence type="ECO:0000256" key="8">
    <source>
        <dbReference type="ARBA" id="ARBA00022763"/>
    </source>
</evidence>
<evidence type="ECO:0000256" key="1">
    <source>
        <dbReference type="ARBA" id="ARBA00001946"/>
    </source>
</evidence>
<proteinExistence type="inferred from homology"/>
<dbReference type="FunFam" id="3.40.50.1010:FF:000002">
    <property type="entry name" value="Exonuclease 1, putative"/>
    <property type="match status" value="1"/>
</dbReference>
<comment type="subcellular location">
    <subcellularLocation>
        <location evidence="2">Nucleus</location>
    </subcellularLocation>
</comment>
<evidence type="ECO:0000256" key="3">
    <source>
        <dbReference type="ARBA" id="ARBA00007677"/>
    </source>
</evidence>
<dbReference type="GO" id="GO:0000032">
    <property type="term" value="P:cell wall mannoprotein biosynthetic process"/>
    <property type="evidence" value="ECO:0007669"/>
    <property type="project" value="TreeGrafter"/>
</dbReference>
<dbReference type="GO" id="GO:0005794">
    <property type="term" value="C:Golgi apparatus"/>
    <property type="evidence" value="ECO:0007669"/>
    <property type="project" value="TreeGrafter"/>
</dbReference>
<feature type="domain" description="XPG-I" evidence="18">
    <location>
        <begin position="138"/>
        <end position="209"/>
    </location>
</feature>
<evidence type="ECO:0000256" key="16">
    <source>
        <dbReference type="PROSITE-ProRule" id="PRU00339"/>
    </source>
</evidence>
<keyword evidence="10" id="KW-0269">Exonuclease</keyword>
<keyword evidence="15" id="KW-0539">Nucleus</keyword>
<accession>A0A261XYI9</accession>
<dbReference type="GO" id="GO:0000026">
    <property type="term" value="F:alpha-1,2-mannosyltransferase activity"/>
    <property type="evidence" value="ECO:0007669"/>
    <property type="project" value="TreeGrafter"/>
</dbReference>
<dbReference type="InterPro" id="IPR036279">
    <property type="entry name" value="5-3_exonuclease_C_sf"/>
</dbReference>
<dbReference type="GO" id="GO:0016020">
    <property type="term" value="C:membrane"/>
    <property type="evidence" value="ECO:0007669"/>
    <property type="project" value="InterPro"/>
</dbReference>
<evidence type="ECO:0000256" key="5">
    <source>
        <dbReference type="ARBA" id="ARBA00022679"/>
    </source>
</evidence>
<comment type="caution">
    <text evidence="20">The sequence shown here is derived from an EMBL/GenBank/DDBJ whole genome shotgun (WGS) entry which is preliminary data.</text>
</comment>